<dbReference type="InterPro" id="IPR002502">
    <property type="entry name" value="Amidase_domain"/>
</dbReference>
<dbReference type="InterPro" id="IPR036505">
    <property type="entry name" value="Amidase/PGRP_sf"/>
</dbReference>
<evidence type="ECO:0000259" key="3">
    <source>
        <dbReference type="SMART" id="SM00701"/>
    </source>
</evidence>
<dbReference type="Pfam" id="PF01510">
    <property type="entry name" value="Amidase_2"/>
    <property type="match status" value="1"/>
</dbReference>
<dbReference type="RefSeq" id="WP_345258154.1">
    <property type="nucleotide sequence ID" value="NZ_BAABGY010000018.1"/>
</dbReference>
<dbReference type="Gene3D" id="3.40.80.10">
    <property type="entry name" value="Peptidoglycan recognition protein-like"/>
    <property type="match status" value="1"/>
</dbReference>
<gene>
    <name evidence="4" type="ORF">GCM10023184_44040</name>
</gene>
<evidence type="ECO:0000313" key="5">
    <source>
        <dbReference type="Proteomes" id="UP001501725"/>
    </source>
</evidence>
<organism evidence="4 5">
    <name type="scientific">Flaviaesturariibacter amylovorans</name>
    <dbReference type="NCBI Taxonomy" id="1084520"/>
    <lineage>
        <taxon>Bacteria</taxon>
        <taxon>Pseudomonadati</taxon>
        <taxon>Bacteroidota</taxon>
        <taxon>Chitinophagia</taxon>
        <taxon>Chitinophagales</taxon>
        <taxon>Chitinophagaceae</taxon>
        <taxon>Flaviaestuariibacter</taxon>
    </lineage>
</organism>
<protein>
    <recommendedName>
        <fullName evidence="3">Peptidoglycan recognition protein family domain-containing protein</fullName>
    </recommendedName>
</protein>
<dbReference type="SUPFAM" id="SSF55846">
    <property type="entry name" value="N-acetylmuramoyl-L-alanine amidase-like"/>
    <property type="match status" value="1"/>
</dbReference>
<feature type="domain" description="Peptidoglycan recognition protein family" evidence="3">
    <location>
        <begin position="33"/>
        <end position="173"/>
    </location>
</feature>
<name>A0ABP8HSD0_9BACT</name>
<evidence type="ECO:0000256" key="2">
    <source>
        <dbReference type="SAM" id="SignalP"/>
    </source>
</evidence>
<dbReference type="SMART" id="SM00701">
    <property type="entry name" value="PGRP"/>
    <property type="match status" value="1"/>
</dbReference>
<comment type="similarity">
    <text evidence="1">Belongs to the N-acetylmuramoyl-L-alanine amidase 2 family.</text>
</comment>
<reference evidence="5" key="1">
    <citation type="journal article" date="2019" name="Int. J. Syst. Evol. Microbiol.">
        <title>The Global Catalogue of Microorganisms (GCM) 10K type strain sequencing project: providing services to taxonomists for standard genome sequencing and annotation.</title>
        <authorList>
            <consortium name="The Broad Institute Genomics Platform"/>
            <consortium name="The Broad Institute Genome Sequencing Center for Infectious Disease"/>
            <person name="Wu L."/>
            <person name="Ma J."/>
        </authorList>
    </citation>
    <scope>NUCLEOTIDE SEQUENCE [LARGE SCALE GENOMIC DNA]</scope>
    <source>
        <strain evidence="5">JCM 17919</strain>
    </source>
</reference>
<keyword evidence="2" id="KW-0732">Signal</keyword>
<feature type="signal peptide" evidence="2">
    <location>
        <begin position="1"/>
        <end position="24"/>
    </location>
</feature>
<dbReference type="CDD" id="cd06583">
    <property type="entry name" value="PGRP"/>
    <property type="match status" value="1"/>
</dbReference>
<dbReference type="InterPro" id="IPR015510">
    <property type="entry name" value="PGRP"/>
</dbReference>
<dbReference type="Proteomes" id="UP001501725">
    <property type="component" value="Unassembled WGS sequence"/>
</dbReference>
<sequence length="204" mass="22447">MKLRNTSLLLGALLCLQCSPPKKAATATAGPLVPILPRSAWGAAEAKPYRPQVPVRITVHHEGTRLDPSADAAKKIFAIQRWGMGPDRKWADIPYHFLIAPDGTIYEGRNPNTAGETATEYDPSGHLLLTCLGNLEEQEVPPAQLAALVRLIAHCSRTYNIPADSLSTHRDHSKQTTCPGKNLYAYFQDGYILREAKALLDNRR</sequence>
<dbReference type="InterPro" id="IPR006619">
    <property type="entry name" value="PGRP_domain_met/bac"/>
</dbReference>
<accession>A0ABP8HSD0</accession>
<dbReference type="EMBL" id="BAABGY010000018">
    <property type="protein sequence ID" value="GAA4343632.1"/>
    <property type="molecule type" value="Genomic_DNA"/>
</dbReference>
<dbReference type="PANTHER" id="PTHR11022">
    <property type="entry name" value="PEPTIDOGLYCAN RECOGNITION PROTEIN"/>
    <property type="match status" value="1"/>
</dbReference>
<dbReference type="PANTHER" id="PTHR11022:SF41">
    <property type="entry name" value="PEPTIDOGLYCAN-RECOGNITION PROTEIN LC-RELATED"/>
    <property type="match status" value="1"/>
</dbReference>
<comment type="caution">
    <text evidence="4">The sequence shown here is derived from an EMBL/GenBank/DDBJ whole genome shotgun (WGS) entry which is preliminary data.</text>
</comment>
<proteinExistence type="inferred from homology"/>
<feature type="chain" id="PRO_5046337109" description="Peptidoglycan recognition protein family domain-containing protein" evidence="2">
    <location>
        <begin position="25"/>
        <end position="204"/>
    </location>
</feature>
<evidence type="ECO:0000256" key="1">
    <source>
        <dbReference type="ARBA" id="ARBA00007553"/>
    </source>
</evidence>
<evidence type="ECO:0000313" key="4">
    <source>
        <dbReference type="EMBL" id="GAA4343632.1"/>
    </source>
</evidence>
<keyword evidence="5" id="KW-1185">Reference proteome</keyword>